<evidence type="ECO:0000256" key="9">
    <source>
        <dbReference type="ARBA" id="ARBA00038489"/>
    </source>
</evidence>
<dbReference type="PANTHER" id="PTHR42801">
    <property type="entry name" value="THIOREDOXIN-DEPENDENT PEROXIDE REDUCTASE"/>
    <property type="match status" value="1"/>
</dbReference>
<evidence type="ECO:0000256" key="6">
    <source>
        <dbReference type="ARBA" id="ARBA00023157"/>
    </source>
</evidence>
<dbReference type="CDD" id="cd02971">
    <property type="entry name" value="PRX_family"/>
    <property type="match status" value="1"/>
</dbReference>
<dbReference type="Proteomes" id="UP000263336">
    <property type="component" value="Unassembled WGS sequence"/>
</dbReference>
<gene>
    <name evidence="13" type="ORF">DEP93_03450</name>
</gene>
<evidence type="ECO:0000313" key="13">
    <source>
        <dbReference type="EMBL" id="HCC42503.1"/>
    </source>
</evidence>
<dbReference type="InterPro" id="IPR036249">
    <property type="entry name" value="Thioredoxin-like_sf"/>
</dbReference>
<organism evidence="13 14">
    <name type="scientific">candidate division WWE3 bacterium</name>
    <dbReference type="NCBI Taxonomy" id="2053526"/>
    <lineage>
        <taxon>Bacteria</taxon>
        <taxon>Katanobacteria</taxon>
    </lineage>
</organism>
<dbReference type="InterPro" id="IPR050924">
    <property type="entry name" value="Peroxiredoxin_BCP/PrxQ"/>
</dbReference>
<dbReference type="AlphaFoldDB" id="A0A3D0ZS14"/>
<keyword evidence="5" id="KW-0560">Oxidoreductase</keyword>
<dbReference type="PANTHER" id="PTHR42801:SF7">
    <property type="entry name" value="SLL1159 PROTEIN"/>
    <property type="match status" value="1"/>
</dbReference>
<keyword evidence="3" id="KW-0575">Peroxidase</keyword>
<evidence type="ECO:0000256" key="7">
    <source>
        <dbReference type="ARBA" id="ARBA00023284"/>
    </source>
</evidence>
<dbReference type="EMBL" id="DOZN01000021">
    <property type="protein sequence ID" value="HCC42503.1"/>
    <property type="molecule type" value="Genomic_DNA"/>
</dbReference>
<sequence>MKEKRVLIIGSIITIALLTVPTFLLNGNNGQSSPKGQSEIATLDELVGKPAPDFTLESYNGETTTLSSLKGKNVVLFFNEGLMCYPACWDQIAAFGKDTEFTAKNTVVLTIVTDPKKDWKGAVEKMPDLAKATVLLDTNRKVSVAYKMLSLPSSMHRGQTPGHTYVVIDKEGIVRYVRDDVQMAIRNQELLGEIGKL</sequence>
<evidence type="ECO:0000256" key="11">
    <source>
        <dbReference type="SAM" id="Phobius"/>
    </source>
</evidence>
<dbReference type="Pfam" id="PF00578">
    <property type="entry name" value="AhpC-TSA"/>
    <property type="match status" value="1"/>
</dbReference>
<evidence type="ECO:0000256" key="2">
    <source>
        <dbReference type="ARBA" id="ARBA00013017"/>
    </source>
</evidence>
<evidence type="ECO:0000256" key="4">
    <source>
        <dbReference type="ARBA" id="ARBA00022862"/>
    </source>
</evidence>
<keyword evidence="7" id="KW-0676">Redox-active center</keyword>
<protein>
    <recommendedName>
        <fullName evidence="2">thioredoxin-dependent peroxiredoxin</fullName>
        <ecNumber evidence="2">1.11.1.24</ecNumber>
    </recommendedName>
    <alternativeName>
        <fullName evidence="8">Thioredoxin peroxidase</fullName>
    </alternativeName>
</protein>
<reference evidence="13 14" key="1">
    <citation type="journal article" date="2018" name="Nat. Biotechnol.">
        <title>A standardized bacterial taxonomy based on genome phylogeny substantially revises the tree of life.</title>
        <authorList>
            <person name="Parks D.H."/>
            <person name="Chuvochina M."/>
            <person name="Waite D.W."/>
            <person name="Rinke C."/>
            <person name="Skarshewski A."/>
            <person name="Chaumeil P.A."/>
            <person name="Hugenholtz P."/>
        </authorList>
    </citation>
    <scope>NUCLEOTIDE SEQUENCE [LARGE SCALE GENOMIC DNA]</scope>
    <source>
        <strain evidence="13">UBA11701</strain>
    </source>
</reference>
<feature type="domain" description="Thioredoxin" evidence="12">
    <location>
        <begin position="45"/>
        <end position="197"/>
    </location>
</feature>
<evidence type="ECO:0000256" key="5">
    <source>
        <dbReference type="ARBA" id="ARBA00023002"/>
    </source>
</evidence>
<dbReference type="PROSITE" id="PS51352">
    <property type="entry name" value="THIOREDOXIN_2"/>
    <property type="match status" value="1"/>
</dbReference>
<comment type="caution">
    <text evidence="13">The sequence shown here is derived from an EMBL/GenBank/DDBJ whole genome shotgun (WGS) entry which is preliminary data.</text>
</comment>
<accession>A0A3D0ZS14</accession>
<dbReference type="InterPro" id="IPR000866">
    <property type="entry name" value="AhpC/TSA"/>
</dbReference>
<keyword evidence="11" id="KW-1133">Transmembrane helix</keyword>
<name>A0A3D0ZS14_UNCKA</name>
<comment type="similarity">
    <text evidence="9">Belongs to the peroxiredoxin family. BCP/PrxQ subfamily.</text>
</comment>
<dbReference type="InterPro" id="IPR013766">
    <property type="entry name" value="Thioredoxin_domain"/>
</dbReference>
<dbReference type="GO" id="GO:0034599">
    <property type="term" value="P:cellular response to oxidative stress"/>
    <property type="evidence" value="ECO:0007669"/>
    <property type="project" value="TreeGrafter"/>
</dbReference>
<evidence type="ECO:0000256" key="10">
    <source>
        <dbReference type="ARBA" id="ARBA00049091"/>
    </source>
</evidence>
<evidence type="ECO:0000256" key="3">
    <source>
        <dbReference type="ARBA" id="ARBA00022559"/>
    </source>
</evidence>
<proteinExistence type="inferred from homology"/>
<evidence type="ECO:0000259" key="12">
    <source>
        <dbReference type="PROSITE" id="PS51352"/>
    </source>
</evidence>
<comment type="catalytic activity">
    <reaction evidence="10">
        <text>a hydroperoxide + [thioredoxin]-dithiol = an alcohol + [thioredoxin]-disulfide + H2O</text>
        <dbReference type="Rhea" id="RHEA:62620"/>
        <dbReference type="Rhea" id="RHEA-COMP:10698"/>
        <dbReference type="Rhea" id="RHEA-COMP:10700"/>
        <dbReference type="ChEBI" id="CHEBI:15377"/>
        <dbReference type="ChEBI" id="CHEBI:29950"/>
        <dbReference type="ChEBI" id="CHEBI:30879"/>
        <dbReference type="ChEBI" id="CHEBI:35924"/>
        <dbReference type="ChEBI" id="CHEBI:50058"/>
        <dbReference type="EC" id="1.11.1.24"/>
    </reaction>
</comment>
<dbReference type="EC" id="1.11.1.24" evidence="2"/>
<keyword evidence="11" id="KW-0472">Membrane</keyword>
<dbReference type="GO" id="GO:0008379">
    <property type="term" value="F:thioredoxin peroxidase activity"/>
    <property type="evidence" value="ECO:0007669"/>
    <property type="project" value="TreeGrafter"/>
</dbReference>
<dbReference type="GO" id="GO:0045454">
    <property type="term" value="P:cell redox homeostasis"/>
    <property type="evidence" value="ECO:0007669"/>
    <property type="project" value="TreeGrafter"/>
</dbReference>
<evidence type="ECO:0000256" key="8">
    <source>
        <dbReference type="ARBA" id="ARBA00032824"/>
    </source>
</evidence>
<keyword evidence="6" id="KW-1015">Disulfide bond</keyword>
<dbReference type="GO" id="GO:0005737">
    <property type="term" value="C:cytoplasm"/>
    <property type="evidence" value="ECO:0007669"/>
    <property type="project" value="TreeGrafter"/>
</dbReference>
<dbReference type="Gene3D" id="3.40.30.10">
    <property type="entry name" value="Glutaredoxin"/>
    <property type="match status" value="1"/>
</dbReference>
<evidence type="ECO:0000256" key="1">
    <source>
        <dbReference type="ARBA" id="ARBA00003330"/>
    </source>
</evidence>
<keyword evidence="4" id="KW-0049">Antioxidant</keyword>
<keyword evidence="11" id="KW-0812">Transmembrane</keyword>
<evidence type="ECO:0000313" key="14">
    <source>
        <dbReference type="Proteomes" id="UP000263336"/>
    </source>
</evidence>
<comment type="function">
    <text evidence="1">Thiol-specific peroxidase that catalyzes the reduction of hydrogen peroxide and organic hydroperoxides to water and alcohols, respectively. Plays a role in cell protection against oxidative stress by detoxifying peroxides and as sensor of hydrogen peroxide-mediated signaling events.</text>
</comment>
<feature type="transmembrane region" description="Helical" evidence="11">
    <location>
        <begin position="6"/>
        <end position="25"/>
    </location>
</feature>
<dbReference type="SUPFAM" id="SSF52833">
    <property type="entry name" value="Thioredoxin-like"/>
    <property type="match status" value="1"/>
</dbReference>